<keyword evidence="8" id="KW-0472">Membrane</keyword>
<keyword evidence="8" id="KW-1133">Transmembrane helix</keyword>
<dbReference type="PATRIC" id="fig|1141660.3.peg.2053"/>
<dbReference type="Gene3D" id="3.40.605.10">
    <property type="entry name" value="Aldehyde Dehydrogenase, Chain A, domain 1"/>
    <property type="match status" value="1"/>
</dbReference>
<dbReference type="InterPro" id="IPR016163">
    <property type="entry name" value="Ald_DH_C"/>
</dbReference>
<dbReference type="AlphaFoldDB" id="K8W8W8"/>
<dbReference type="GO" id="GO:0006081">
    <property type="term" value="P:aldehyde metabolic process"/>
    <property type="evidence" value="ECO:0007669"/>
    <property type="project" value="InterPro"/>
</dbReference>
<evidence type="ECO:0000256" key="5">
    <source>
        <dbReference type="PIRSR" id="PIRSR036492-1"/>
    </source>
</evidence>
<comment type="caution">
    <text evidence="10">The sequence shown here is derived from an EMBL/GenBank/DDBJ whole genome shotgun (WGS) entry which is preliminary data.</text>
</comment>
<organism evidence="10 11">
    <name type="scientific">Providencia sneebia DSM 19967</name>
    <dbReference type="NCBI Taxonomy" id="1141660"/>
    <lineage>
        <taxon>Bacteria</taxon>
        <taxon>Pseudomonadati</taxon>
        <taxon>Pseudomonadota</taxon>
        <taxon>Gammaproteobacteria</taxon>
        <taxon>Enterobacterales</taxon>
        <taxon>Morganellaceae</taxon>
        <taxon>Providencia</taxon>
    </lineage>
</organism>
<evidence type="ECO:0000313" key="10">
    <source>
        <dbReference type="EMBL" id="EKT56321.1"/>
    </source>
</evidence>
<dbReference type="FunFam" id="3.40.605.10:FF:000004">
    <property type="entry name" value="Aldehyde dehydrogenase"/>
    <property type="match status" value="1"/>
</dbReference>
<reference evidence="10 11" key="1">
    <citation type="journal article" date="2012" name="BMC Genomics">
        <title>Comparative genomics of bacteria in the genus Providencia isolated from wild Drosophila melanogaster.</title>
        <authorList>
            <person name="Galac M.R."/>
            <person name="Lazzaro B.P."/>
        </authorList>
    </citation>
    <scope>NUCLEOTIDE SEQUENCE [LARGE SCALE GENOMIC DNA]</scope>
    <source>
        <strain evidence="10 11">DSM 19967</strain>
    </source>
</reference>
<protein>
    <recommendedName>
        <fullName evidence="4">Aldehyde dehydrogenase</fullName>
    </recommendedName>
</protein>
<dbReference type="InterPro" id="IPR029510">
    <property type="entry name" value="Ald_DH_CS_GLU"/>
</dbReference>
<dbReference type="GO" id="GO:0005737">
    <property type="term" value="C:cytoplasm"/>
    <property type="evidence" value="ECO:0007669"/>
    <property type="project" value="TreeGrafter"/>
</dbReference>
<dbReference type="InterPro" id="IPR015590">
    <property type="entry name" value="Aldehyde_DH_dom"/>
</dbReference>
<proteinExistence type="inferred from homology"/>
<evidence type="ECO:0000256" key="8">
    <source>
        <dbReference type="SAM" id="Phobius"/>
    </source>
</evidence>
<evidence type="ECO:0000256" key="3">
    <source>
        <dbReference type="ARBA" id="ARBA00023027"/>
    </source>
</evidence>
<keyword evidence="8" id="KW-0812">Transmembrane</keyword>
<keyword evidence="11" id="KW-1185">Reference proteome</keyword>
<dbReference type="Pfam" id="PF00171">
    <property type="entry name" value="Aldedh"/>
    <property type="match status" value="1"/>
</dbReference>
<keyword evidence="2 4" id="KW-0560">Oxidoreductase</keyword>
<dbReference type="SUPFAM" id="SSF53720">
    <property type="entry name" value="ALDH-like"/>
    <property type="match status" value="1"/>
</dbReference>
<dbReference type="Proteomes" id="UP000010290">
    <property type="component" value="Chromosome"/>
</dbReference>
<evidence type="ECO:0000256" key="6">
    <source>
        <dbReference type="PROSITE-ProRule" id="PRU10007"/>
    </source>
</evidence>
<feature type="domain" description="Aldehyde dehydrogenase" evidence="9">
    <location>
        <begin position="22"/>
        <end position="396"/>
    </location>
</feature>
<evidence type="ECO:0000259" key="9">
    <source>
        <dbReference type="Pfam" id="PF00171"/>
    </source>
</evidence>
<evidence type="ECO:0000313" key="11">
    <source>
        <dbReference type="Proteomes" id="UP000010290"/>
    </source>
</evidence>
<dbReference type="PROSITE" id="PS00687">
    <property type="entry name" value="ALDEHYDE_DEHYDR_GLU"/>
    <property type="match status" value="1"/>
</dbReference>
<dbReference type="InterPro" id="IPR016161">
    <property type="entry name" value="Ald_DH/histidinol_DH"/>
</dbReference>
<dbReference type="RefSeq" id="WP_008915865.1">
    <property type="nucleotide sequence ID" value="NZ_CM001773.1"/>
</dbReference>
<gene>
    <name evidence="10" type="ORF">OO7_10287</name>
</gene>
<dbReference type="InterPro" id="IPR012394">
    <property type="entry name" value="Aldehyde_DH_NAD(P)"/>
</dbReference>
<evidence type="ECO:0000256" key="2">
    <source>
        <dbReference type="ARBA" id="ARBA00023002"/>
    </source>
</evidence>
<feature type="active site" evidence="5">
    <location>
        <position position="244"/>
    </location>
</feature>
<dbReference type="PANTHER" id="PTHR43570">
    <property type="entry name" value="ALDEHYDE DEHYDROGENASE"/>
    <property type="match status" value="1"/>
</dbReference>
<dbReference type="FunFam" id="3.40.309.10:FF:000003">
    <property type="entry name" value="Aldehyde dehydrogenase"/>
    <property type="match status" value="1"/>
</dbReference>
<comment type="similarity">
    <text evidence="1 4 7">Belongs to the aldehyde dehydrogenase family.</text>
</comment>
<dbReference type="PIRSF" id="PIRSF036492">
    <property type="entry name" value="ALDH"/>
    <property type="match status" value="1"/>
</dbReference>
<dbReference type="PANTHER" id="PTHR43570:SF16">
    <property type="entry name" value="ALDEHYDE DEHYDROGENASE TYPE III, ISOFORM Q"/>
    <property type="match status" value="1"/>
</dbReference>
<dbReference type="Gene3D" id="3.40.309.10">
    <property type="entry name" value="Aldehyde Dehydrogenase, Chain A, domain 2"/>
    <property type="match status" value="1"/>
</dbReference>
<dbReference type="EMBL" id="AKKN01000009">
    <property type="protein sequence ID" value="EKT56321.1"/>
    <property type="molecule type" value="Genomic_DNA"/>
</dbReference>
<keyword evidence="3" id="KW-0520">NAD</keyword>
<name>K8W8W8_9GAMM</name>
<dbReference type="PROSITE" id="PS00070">
    <property type="entry name" value="ALDEHYDE_DEHYDR_CYS"/>
    <property type="match status" value="1"/>
</dbReference>
<evidence type="ECO:0000256" key="1">
    <source>
        <dbReference type="ARBA" id="ARBA00009986"/>
    </source>
</evidence>
<dbReference type="InterPro" id="IPR016162">
    <property type="entry name" value="Ald_DH_N"/>
</dbReference>
<sequence length="425" mass="47580">MSTIEEVVFQQKKFADAGIAKDISFRKKQLKKLKMVLQENENLLCDAIYEDVKKSKFETYVTELALIYHDIDSYIKHLDKWAKPLKVKTNIANLPGKSFIISEPYGTTLIIGAWNYPYQLTLAPLIAALAAGNTAIIKPSELPVQTSSALTKIINDNFEPGYLHVIEGGVEVTQQLLSYPYGKICFTGSTTVGKIVAKAAAEHLTPVLLELGGKSPCFVFEDADLKIAAKRIAWGKYLNAGQTCIAPDYLLVHSSVYDEFLNELKQQVPKIVGKNPLESDSYTRIINEKNVQRLKKLMCQEKLFLGGNIIESENYIEPTILKYVDWQDSCMQEEIFGPILPVLKFNDLNDVILKIKERPKPLALYVFSKSKAVQSKLLHEISFGGGCINDTIIIVICHLVALEIAGWVIIMVNMDLKHLAIKNLS</sequence>
<dbReference type="HOGENOM" id="CLU_005391_3_1_6"/>
<feature type="transmembrane region" description="Helical" evidence="8">
    <location>
        <begin position="392"/>
        <end position="412"/>
    </location>
</feature>
<evidence type="ECO:0000256" key="4">
    <source>
        <dbReference type="PIRNR" id="PIRNR036492"/>
    </source>
</evidence>
<dbReference type="GO" id="GO:0004029">
    <property type="term" value="F:aldehyde dehydrogenase (NAD+) activity"/>
    <property type="evidence" value="ECO:0007669"/>
    <property type="project" value="TreeGrafter"/>
</dbReference>
<accession>K8W8W8</accession>
<feature type="active site" evidence="5 6">
    <location>
        <position position="210"/>
    </location>
</feature>
<evidence type="ECO:0000256" key="7">
    <source>
        <dbReference type="RuleBase" id="RU003345"/>
    </source>
</evidence>
<dbReference type="InterPro" id="IPR016160">
    <property type="entry name" value="Ald_DH_CS_CYS"/>
</dbReference>